<evidence type="ECO:0000313" key="3">
    <source>
        <dbReference type="Proteomes" id="UP001292084"/>
    </source>
</evidence>
<keyword evidence="1" id="KW-0812">Transmembrane</keyword>
<feature type="transmembrane region" description="Helical" evidence="1">
    <location>
        <begin position="22"/>
        <end position="42"/>
    </location>
</feature>
<name>A0ABU5KPU4_9BACL</name>
<organism evidence="2 3">
    <name type="scientific">Jeotgalibacillus haloalkalitolerans</name>
    <dbReference type="NCBI Taxonomy" id="3104292"/>
    <lineage>
        <taxon>Bacteria</taxon>
        <taxon>Bacillati</taxon>
        <taxon>Bacillota</taxon>
        <taxon>Bacilli</taxon>
        <taxon>Bacillales</taxon>
        <taxon>Caryophanaceae</taxon>
        <taxon>Jeotgalibacillus</taxon>
    </lineage>
</organism>
<comment type="caution">
    <text evidence="2">The sequence shown here is derived from an EMBL/GenBank/DDBJ whole genome shotgun (WGS) entry which is preliminary data.</text>
</comment>
<dbReference type="RefSeq" id="WP_322421704.1">
    <property type="nucleotide sequence ID" value="NZ_JAXQNN010000003.1"/>
</dbReference>
<feature type="transmembrane region" description="Helical" evidence="1">
    <location>
        <begin position="54"/>
        <end position="74"/>
    </location>
</feature>
<gene>
    <name evidence="2" type="ORF">UFB30_10850</name>
</gene>
<evidence type="ECO:0000256" key="1">
    <source>
        <dbReference type="SAM" id="Phobius"/>
    </source>
</evidence>
<accession>A0ABU5KPU4</accession>
<evidence type="ECO:0008006" key="4">
    <source>
        <dbReference type="Google" id="ProtNLM"/>
    </source>
</evidence>
<feature type="transmembrane region" description="Helical" evidence="1">
    <location>
        <begin position="155"/>
        <end position="175"/>
    </location>
</feature>
<protein>
    <recommendedName>
        <fullName evidence="4">DUF5079 family protein</fullName>
    </recommendedName>
</protein>
<dbReference type="Proteomes" id="UP001292084">
    <property type="component" value="Unassembled WGS sequence"/>
</dbReference>
<feature type="transmembrane region" description="Helical" evidence="1">
    <location>
        <begin position="131"/>
        <end position="149"/>
    </location>
</feature>
<sequence>MTQIFLGLLLIFFKLDINFLDISLTYSITNLLGYILVFLGVKDLGRKYERIEKVQSLVIFMIFHSVAFLVLNATGNSPLTLPLDSYLAIVSFVGLAFVIAGMFMVFVIISRLIEGIEDGGETAHTRRLKRLCAIMMTVYVLIGMFYFMFTMVPEISQILMGVLLLLKIIFLMEFYNIFMKSKSGVAAER</sequence>
<keyword evidence="3" id="KW-1185">Reference proteome</keyword>
<feature type="transmembrane region" description="Helical" evidence="1">
    <location>
        <begin position="86"/>
        <end position="110"/>
    </location>
</feature>
<proteinExistence type="predicted"/>
<keyword evidence="1" id="KW-0472">Membrane</keyword>
<keyword evidence="1" id="KW-1133">Transmembrane helix</keyword>
<evidence type="ECO:0000313" key="2">
    <source>
        <dbReference type="EMBL" id="MDZ5712725.1"/>
    </source>
</evidence>
<reference evidence="2 3" key="1">
    <citation type="submission" date="2023-12" db="EMBL/GenBank/DDBJ databases">
        <title>Jeotgalibacillus haloalkaliphilus sp. nov., a novel salt-tolerant bacteria, isolated from the estuary of the Fenhe River into the Yellow River.</title>
        <authorList>
            <person name="Li Y."/>
        </authorList>
    </citation>
    <scope>NUCLEOTIDE SEQUENCE [LARGE SCALE GENOMIC DNA]</scope>
    <source>
        <strain evidence="2 3">HH7-29</strain>
    </source>
</reference>
<dbReference type="EMBL" id="JAXQNN010000003">
    <property type="protein sequence ID" value="MDZ5712725.1"/>
    <property type="molecule type" value="Genomic_DNA"/>
</dbReference>